<gene>
    <name evidence="2" type="ORF">EMPG_09743</name>
</gene>
<feature type="region of interest" description="Disordered" evidence="1">
    <location>
        <begin position="1"/>
        <end position="126"/>
    </location>
</feature>
<dbReference type="Proteomes" id="UP000053573">
    <property type="component" value="Unassembled WGS sequence"/>
</dbReference>
<feature type="compositionally biased region" description="Low complexity" evidence="1">
    <location>
        <begin position="76"/>
        <end position="86"/>
    </location>
</feature>
<name>A0A0H1BJY9_9EURO</name>
<proteinExistence type="predicted"/>
<dbReference type="OrthoDB" id="5398515at2759"/>
<reference evidence="3" key="1">
    <citation type="journal article" date="2015" name="PLoS Genet.">
        <title>The dynamic genome and transcriptome of the human fungal pathogen Blastomyces and close relative Emmonsia.</title>
        <authorList>
            <person name="Munoz J.F."/>
            <person name="Gauthier G.M."/>
            <person name="Desjardins C.A."/>
            <person name="Gallo J.E."/>
            <person name="Holder J."/>
            <person name="Sullivan T.D."/>
            <person name="Marty A.J."/>
            <person name="Carmen J.C."/>
            <person name="Chen Z."/>
            <person name="Ding L."/>
            <person name="Gujja S."/>
            <person name="Magrini V."/>
            <person name="Misas E."/>
            <person name="Mitreva M."/>
            <person name="Priest M."/>
            <person name="Saif S."/>
            <person name="Whiston E.A."/>
            <person name="Young S."/>
            <person name="Zeng Q."/>
            <person name="Goldman W.E."/>
            <person name="Mardis E.R."/>
            <person name="Taylor J.W."/>
            <person name="McEwen J.G."/>
            <person name="Clay O.K."/>
            <person name="Klein B.S."/>
            <person name="Cuomo C.A."/>
        </authorList>
    </citation>
    <scope>NUCLEOTIDE SEQUENCE [LARGE SCALE GENOMIC DNA]</scope>
    <source>
        <strain evidence="3">UAMH 139</strain>
    </source>
</reference>
<keyword evidence="3" id="KW-1185">Reference proteome</keyword>
<comment type="caution">
    <text evidence="2">The sequence shown here is derived from an EMBL/GenBank/DDBJ whole genome shotgun (WGS) entry which is preliminary data.</text>
</comment>
<feature type="compositionally biased region" description="Polar residues" evidence="1">
    <location>
        <begin position="419"/>
        <end position="439"/>
    </location>
</feature>
<feature type="compositionally biased region" description="Basic and acidic residues" evidence="1">
    <location>
        <begin position="239"/>
        <end position="248"/>
    </location>
</feature>
<feature type="region of interest" description="Disordered" evidence="1">
    <location>
        <begin position="208"/>
        <end position="248"/>
    </location>
</feature>
<feature type="compositionally biased region" description="Polar residues" evidence="1">
    <location>
        <begin position="50"/>
        <end position="61"/>
    </location>
</feature>
<dbReference type="AlphaFoldDB" id="A0A0H1BJY9"/>
<evidence type="ECO:0000256" key="1">
    <source>
        <dbReference type="SAM" id="MobiDB-lite"/>
    </source>
</evidence>
<accession>A0A0H1BJY9</accession>
<protein>
    <submittedName>
        <fullName evidence="2">Uncharacterized protein</fullName>
    </submittedName>
</protein>
<dbReference type="EMBL" id="LDEV01001580">
    <property type="protein sequence ID" value="KLJ11438.1"/>
    <property type="molecule type" value="Genomic_DNA"/>
</dbReference>
<sequence>MATTPPPRAIKTPPAPRHGARFDSYEPYSTRYSARLANRKASGGPPALSAPNSPRSPNDTDILTDMKRCPSEEDSFSPPQSTPTSPARRSDRITRSSQPSMQTHSFFDNTRGQDDLASHSTLGVSSNMNSEHTMLTANMLPTPAKTPRKKAVPDPSAVARTLFKSNTQSKDIEMPIPKRQKGRKFKGFSLGSFNAELENEGNDEIAIFTDSRDRIPEVHETSDNPFISRPNDSSNGNHEAQRDEKVQEALRRDDGMLYVFRGKKIFRKFNSDTEEDDETDLGLLASQADILEGASIPRVRPLTRSSIKPRLLFPNASHRGKARGLRFSGTDRTIDPEVACEIDEPNQGESNPDSPSTRCEDIPATPPSRSAISTPTTPLTGGRSLRSHNKEAQDGLESPSRPPNGTAVRMSPFDRWTRTKSQASPTSMRKRVGTSSSDSVEPVLKKARSK</sequence>
<feature type="compositionally biased region" description="Polar residues" evidence="1">
    <location>
        <begin position="347"/>
        <end position="357"/>
    </location>
</feature>
<feature type="region of interest" description="Disordered" evidence="1">
    <location>
        <begin position="321"/>
        <end position="450"/>
    </location>
</feature>
<feature type="compositionally biased region" description="Polar residues" evidence="1">
    <location>
        <begin position="367"/>
        <end position="379"/>
    </location>
</feature>
<evidence type="ECO:0000313" key="2">
    <source>
        <dbReference type="EMBL" id="KLJ11438.1"/>
    </source>
</evidence>
<feature type="compositionally biased region" description="Basic and acidic residues" evidence="1">
    <location>
        <begin position="210"/>
        <end position="222"/>
    </location>
</feature>
<feature type="region of interest" description="Disordered" evidence="1">
    <location>
        <begin position="141"/>
        <end position="180"/>
    </location>
</feature>
<organism evidence="2 3">
    <name type="scientific">Blastomyces silverae</name>
    <dbReference type="NCBI Taxonomy" id="2060906"/>
    <lineage>
        <taxon>Eukaryota</taxon>
        <taxon>Fungi</taxon>
        <taxon>Dikarya</taxon>
        <taxon>Ascomycota</taxon>
        <taxon>Pezizomycotina</taxon>
        <taxon>Eurotiomycetes</taxon>
        <taxon>Eurotiomycetidae</taxon>
        <taxon>Onygenales</taxon>
        <taxon>Ajellomycetaceae</taxon>
        <taxon>Blastomyces</taxon>
    </lineage>
</organism>
<feature type="compositionally biased region" description="Pro residues" evidence="1">
    <location>
        <begin position="1"/>
        <end position="16"/>
    </location>
</feature>
<feature type="compositionally biased region" description="Polar residues" evidence="1">
    <location>
        <begin position="95"/>
        <end position="110"/>
    </location>
</feature>
<evidence type="ECO:0000313" key="3">
    <source>
        <dbReference type="Proteomes" id="UP000053573"/>
    </source>
</evidence>